<evidence type="ECO:0000313" key="2">
    <source>
        <dbReference type="EMBL" id="CAB3783898.1"/>
    </source>
</evidence>
<dbReference type="AlphaFoldDB" id="A0A6S7BA05"/>
<proteinExistence type="predicted"/>
<name>A0A6S7BA05_9BURK</name>
<dbReference type="RefSeq" id="WP_175149149.1">
    <property type="nucleotide sequence ID" value="NZ_CADIKK010000006.1"/>
</dbReference>
<evidence type="ECO:0000313" key="3">
    <source>
        <dbReference type="Proteomes" id="UP000494365"/>
    </source>
</evidence>
<organism evidence="2 3">
    <name type="scientific">Paraburkholderia ultramafica</name>
    <dbReference type="NCBI Taxonomy" id="1544867"/>
    <lineage>
        <taxon>Bacteria</taxon>
        <taxon>Pseudomonadati</taxon>
        <taxon>Pseudomonadota</taxon>
        <taxon>Betaproteobacteria</taxon>
        <taxon>Burkholderiales</taxon>
        <taxon>Burkholderiaceae</taxon>
        <taxon>Paraburkholderia</taxon>
    </lineage>
</organism>
<dbReference type="Proteomes" id="UP000494365">
    <property type="component" value="Unassembled WGS sequence"/>
</dbReference>
<gene>
    <name evidence="2" type="ORF">LMG28614_01757</name>
</gene>
<evidence type="ECO:0000256" key="1">
    <source>
        <dbReference type="SAM" id="MobiDB-lite"/>
    </source>
</evidence>
<sequence length="415" mass="44174">MSGLGWPDYEMLFDVSFQKPDHKYTLELKATKSITEKAVAKIAPIVTITYSNAFGWAWHRDYTLAGLEMSAGISASRKAKKVKPKGGLSGGTLSLDIEGKASADPTPIRYCGGNDFTGMVTVLKTSAKGHIGPAGGALPKLTAVVFHGTNAGDVGFPFFAPLTGSISGGATDAGVDVSLGGGLGKAVAWGETAVTPPPELKEVTKLSAALRQWTVTIGPFSTGTAIVPQQAAGYLDDLHKTVYDFKVQKLDPMAQDLRDQSVDPDKNFQLDFDVIGMASRSWRSAGTDAARLKRNKQLSLLRASAVELEIHNRFPAVREVTKTGAGSHAVGPSKEGGGGRPLLDDSEAQALYEAKRKEALADPDPVTRRMALKAVEANYGPHGDQQEARRVVVFCRWDGYMIMKALVPVMASSSP</sequence>
<accession>A0A6S7BA05</accession>
<reference evidence="2 3" key="1">
    <citation type="submission" date="2020-04" db="EMBL/GenBank/DDBJ databases">
        <authorList>
            <person name="De Canck E."/>
        </authorList>
    </citation>
    <scope>NUCLEOTIDE SEQUENCE [LARGE SCALE GENOMIC DNA]</scope>
    <source>
        <strain evidence="2 3">LMG 28614</strain>
    </source>
</reference>
<dbReference type="EMBL" id="CADIKK010000006">
    <property type="protein sequence ID" value="CAB3783898.1"/>
    <property type="molecule type" value="Genomic_DNA"/>
</dbReference>
<protein>
    <submittedName>
        <fullName evidence="2">Uncharacterized protein</fullName>
    </submittedName>
</protein>
<keyword evidence="3" id="KW-1185">Reference proteome</keyword>
<feature type="region of interest" description="Disordered" evidence="1">
    <location>
        <begin position="323"/>
        <end position="344"/>
    </location>
</feature>